<reference evidence="1 2" key="1">
    <citation type="submission" date="2023-01" db="EMBL/GenBank/DDBJ databases">
        <authorList>
            <person name="Whitehead M."/>
        </authorList>
    </citation>
    <scope>NUCLEOTIDE SEQUENCE [LARGE SCALE GENOMIC DNA]</scope>
</reference>
<protein>
    <submittedName>
        <fullName evidence="1">Uncharacterized protein</fullName>
    </submittedName>
</protein>
<evidence type="ECO:0000313" key="2">
    <source>
        <dbReference type="Proteomes" id="UP001160148"/>
    </source>
</evidence>
<comment type="caution">
    <text evidence="1">The sequence shown here is derived from an EMBL/GenBank/DDBJ whole genome shotgun (WGS) entry which is preliminary data.</text>
</comment>
<keyword evidence="2" id="KW-1185">Reference proteome</keyword>
<proteinExistence type="predicted"/>
<sequence length="97" mass="10959">MFITASSPTAVVKLGKSVGTAIVVRANSDPERDNRGGQKFVYYHIVFYYVKTSAGHQIRINPYPDYQSGSIRFETTVINLFIRIKNYQSGLYNQSGF</sequence>
<evidence type="ECO:0000313" key="1">
    <source>
        <dbReference type="EMBL" id="CAI6352283.1"/>
    </source>
</evidence>
<accession>A0AAV0W8U5</accession>
<dbReference type="AlphaFoldDB" id="A0AAV0W8U5"/>
<name>A0AAV0W8U5_9HEMI</name>
<organism evidence="1 2">
    <name type="scientific">Macrosiphum euphorbiae</name>
    <name type="common">potato aphid</name>
    <dbReference type="NCBI Taxonomy" id="13131"/>
    <lineage>
        <taxon>Eukaryota</taxon>
        <taxon>Metazoa</taxon>
        <taxon>Ecdysozoa</taxon>
        <taxon>Arthropoda</taxon>
        <taxon>Hexapoda</taxon>
        <taxon>Insecta</taxon>
        <taxon>Pterygota</taxon>
        <taxon>Neoptera</taxon>
        <taxon>Paraneoptera</taxon>
        <taxon>Hemiptera</taxon>
        <taxon>Sternorrhyncha</taxon>
        <taxon>Aphidomorpha</taxon>
        <taxon>Aphidoidea</taxon>
        <taxon>Aphididae</taxon>
        <taxon>Macrosiphini</taxon>
        <taxon>Macrosiphum</taxon>
    </lineage>
</organism>
<gene>
    <name evidence="1" type="ORF">MEUPH1_LOCUS8544</name>
</gene>
<dbReference type="EMBL" id="CARXXK010000001">
    <property type="protein sequence ID" value="CAI6352283.1"/>
    <property type="molecule type" value="Genomic_DNA"/>
</dbReference>
<dbReference type="Proteomes" id="UP001160148">
    <property type="component" value="Unassembled WGS sequence"/>
</dbReference>